<dbReference type="PANTHER" id="PTHR43033">
    <property type="entry name" value="TRNA(ILE)-LYSIDINE SYNTHASE-RELATED"/>
    <property type="match status" value="1"/>
</dbReference>
<keyword evidence="2 8" id="KW-0963">Cytoplasm</keyword>
<dbReference type="Pfam" id="PF09179">
    <property type="entry name" value="TilS"/>
    <property type="match status" value="1"/>
</dbReference>
<keyword evidence="5 8" id="KW-0547">Nucleotide-binding</keyword>
<dbReference type="NCBIfam" id="TIGR02433">
    <property type="entry name" value="lysidine_TilS_C"/>
    <property type="match status" value="1"/>
</dbReference>
<organism evidence="10 11">
    <name type="scientific">Saccharibacillus endophyticus</name>
    <dbReference type="NCBI Taxonomy" id="2060666"/>
    <lineage>
        <taxon>Bacteria</taxon>
        <taxon>Bacillati</taxon>
        <taxon>Bacillota</taxon>
        <taxon>Bacilli</taxon>
        <taxon>Bacillales</taxon>
        <taxon>Paenibacillaceae</taxon>
        <taxon>Saccharibacillus</taxon>
    </lineage>
</organism>
<accession>A0ABQ2A801</accession>
<dbReference type="InterPro" id="IPR012796">
    <property type="entry name" value="Lysidine-tRNA-synth_C"/>
</dbReference>
<keyword evidence="4 8" id="KW-0819">tRNA processing</keyword>
<feature type="binding site" evidence="8">
    <location>
        <begin position="33"/>
        <end position="38"/>
    </location>
    <ligand>
        <name>ATP</name>
        <dbReference type="ChEBI" id="CHEBI:30616"/>
    </ligand>
</feature>
<evidence type="ECO:0000256" key="3">
    <source>
        <dbReference type="ARBA" id="ARBA00022598"/>
    </source>
</evidence>
<comment type="domain">
    <text evidence="8">The N-terminal region contains the highly conserved SGGXDS motif, predicted to be a P-loop motif involved in ATP binding.</text>
</comment>
<dbReference type="Proteomes" id="UP000605427">
    <property type="component" value="Unassembled WGS sequence"/>
</dbReference>
<dbReference type="SUPFAM" id="SSF56037">
    <property type="entry name" value="PheT/TilS domain"/>
    <property type="match status" value="1"/>
</dbReference>
<keyword evidence="3 8" id="KW-0436">Ligase</keyword>
<dbReference type="InterPro" id="IPR012795">
    <property type="entry name" value="tRNA_Ile_lys_synt_N"/>
</dbReference>
<dbReference type="PANTHER" id="PTHR43033:SF1">
    <property type="entry name" value="TRNA(ILE)-LYSIDINE SYNTHASE-RELATED"/>
    <property type="match status" value="1"/>
</dbReference>
<name>A0ABQ2A801_9BACL</name>
<evidence type="ECO:0000256" key="5">
    <source>
        <dbReference type="ARBA" id="ARBA00022741"/>
    </source>
</evidence>
<evidence type="ECO:0000256" key="8">
    <source>
        <dbReference type="HAMAP-Rule" id="MF_01161"/>
    </source>
</evidence>
<dbReference type="RefSeq" id="WP_172247868.1">
    <property type="nucleotide sequence ID" value="NZ_BMDD01000011.1"/>
</dbReference>
<comment type="catalytic activity">
    <reaction evidence="7 8">
        <text>cytidine(34) in tRNA(Ile2) + L-lysine + ATP = lysidine(34) in tRNA(Ile2) + AMP + diphosphate + H(+)</text>
        <dbReference type="Rhea" id="RHEA:43744"/>
        <dbReference type="Rhea" id="RHEA-COMP:10625"/>
        <dbReference type="Rhea" id="RHEA-COMP:10670"/>
        <dbReference type="ChEBI" id="CHEBI:15378"/>
        <dbReference type="ChEBI" id="CHEBI:30616"/>
        <dbReference type="ChEBI" id="CHEBI:32551"/>
        <dbReference type="ChEBI" id="CHEBI:33019"/>
        <dbReference type="ChEBI" id="CHEBI:82748"/>
        <dbReference type="ChEBI" id="CHEBI:83665"/>
        <dbReference type="ChEBI" id="CHEBI:456215"/>
        <dbReference type="EC" id="6.3.4.19"/>
    </reaction>
</comment>
<evidence type="ECO:0000256" key="7">
    <source>
        <dbReference type="ARBA" id="ARBA00048539"/>
    </source>
</evidence>
<evidence type="ECO:0000256" key="2">
    <source>
        <dbReference type="ARBA" id="ARBA00022490"/>
    </source>
</evidence>
<gene>
    <name evidence="8 10" type="primary">tilS</name>
    <name evidence="10" type="ORF">GCM10007362_51040</name>
</gene>
<dbReference type="CDD" id="cd01992">
    <property type="entry name" value="TilS_N"/>
    <property type="match status" value="1"/>
</dbReference>
<proteinExistence type="inferred from homology"/>
<dbReference type="InterPro" id="IPR015262">
    <property type="entry name" value="tRNA_Ile_lys_synt_subst-bd"/>
</dbReference>
<keyword evidence="6 8" id="KW-0067">ATP-binding</keyword>
<comment type="function">
    <text evidence="8">Ligates lysine onto the cytidine present at position 34 of the AUA codon-specific tRNA(Ile) that contains the anticodon CAU, in an ATP-dependent manner. Cytidine is converted to lysidine, thus changing the amino acid specificity of the tRNA from methionine to isoleucine.</text>
</comment>
<dbReference type="SUPFAM" id="SSF52402">
    <property type="entry name" value="Adenine nucleotide alpha hydrolases-like"/>
    <property type="match status" value="1"/>
</dbReference>
<comment type="caution">
    <text evidence="10">The sequence shown here is derived from an EMBL/GenBank/DDBJ whole genome shotgun (WGS) entry which is preliminary data.</text>
</comment>
<reference evidence="11" key="1">
    <citation type="journal article" date="2019" name="Int. J. Syst. Evol. Microbiol.">
        <title>The Global Catalogue of Microorganisms (GCM) 10K type strain sequencing project: providing services to taxonomists for standard genome sequencing and annotation.</title>
        <authorList>
            <consortium name="The Broad Institute Genomics Platform"/>
            <consortium name="The Broad Institute Genome Sequencing Center for Infectious Disease"/>
            <person name="Wu L."/>
            <person name="Ma J."/>
        </authorList>
    </citation>
    <scope>NUCLEOTIDE SEQUENCE [LARGE SCALE GENOMIC DNA]</scope>
    <source>
        <strain evidence="11">CCM 8702</strain>
    </source>
</reference>
<dbReference type="EC" id="6.3.4.19" evidence="8"/>
<feature type="domain" description="Lysidine-tRNA(Ile) synthetase C-terminal" evidence="9">
    <location>
        <begin position="397"/>
        <end position="470"/>
    </location>
</feature>
<protein>
    <recommendedName>
        <fullName evidence="8">tRNA(Ile)-lysidine synthase</fullName>
        <ecNumber evidence="8">6.3.4.19</ecNumber>
    </recommendedName>
    <alternativeName>
        <fullName evidence="8">tRNA(Ile)-2-lysyl-cytidine synthase</fullName>
    </alternativeName>
    <alternativeName>
        <fullName evidence="8">tRNA(Ile)-lysidine synthetase</fullName>
    </alternativeName>
</protein>
<dbReference type="InterPro" id="IPR011063">
    <property type="entry name" value="TilS/TtcA_N"/>
</dbReference>
<dbReference type="NCBIfam" id="TIGR02432">
    <property type="entry name" value="lysidine_TilS_N"/>
    <property type="match status" value="1"/>
</dbReference>
<dbReference type="SUPFAM" id="SSF82829">
    <property type="entry name" value="MesJ substrate recognition domain-like"/>
    <property type="match status" value="1"/>
</dbReference>
<dbReference type="Pfam" id="PF11734">
    <property type="entry name" value="TilS_C"/>
    <property type="match status" value="1"/>
</dbReference>
<evidence type="ECO:0000256" key="6">
    <source>
        <dbReference type="ARBA" id="ARBA00022840"/>
    </source>
</evidence>
<evidence type="ECO:0000313" key="11">
    <source>
        <dbReference type="Proteomes" id="UP000605427"/>
    </source>
</evidence>
<dbReference type="Gene3D" id="3.30.465.60">
    <property type="match status" value="1"/>
</dbReference>
<keyword evidence="11" id="KW-1185">Reference proteome</keyword>
<comment type="subcellular location">
    <subcellularLocation>
        <location evidence="1 8">Cytoplasm</location>
    </subcellularLocation>
</comment>
<dbReference type="SMART" id="SM00977">
    <property type="entry name" value="TilS_C"/>
    <property type="match status" value="1"/>
</dbReference>
<evidence type="ECO:0000256" key="4">
    <source>
        <dbReference type="ARBA" id="ARBA00022694"/>
    </source>
</evidence>
<dbReference type="InterPro" id="IPR014729">
    <property type="entry name" value="Rossmann-like_a/b/a_fold"/>
</dbReference>
<evidence type="ECO:0000259" key="9">
    <source>
        <dbReference type="SMART" id="SM00977"/>
    </source>
</evidence>
<dbReference type="HAMAP" id="MF_01161">
    <property type="entry name" value="tRNA_Ile_lys_synt"/>
    <property type="match status" value="1"/>
</dbReference>
<dbReference type="EMBL" id="BMDD01000011">
    <property type="protein sequence ID" value="GGH87876.1"/>
    <property type="molecule type" value="Genomic_DNA"/>
</dbReference>
<sequence length="477" mass="53489">MLKDEHTWLREIEQEAEEYGMWAAGETVIAAVSGGPDSMALLHLLHGLSGRQGFRLVCAHVNHGLRPEESATEAEAVRAVAASLAIPFELGEPDVGSYKKQAKLGTQAAARELRYRFLREVARRYQAVAVALAHHADDQAETVLLHMLRGSGTSGLSGMRRVRLWEGVRFVRPLLRLNKENLISFCESHRIAYVIDSSNAHTDYARNRLRLETLPHLESYNGRLSQALNRLADTLGPEDDYLQELTVQAYERSCTEVSGVVELDVTGFSAQPFALQRRLIKLILNYLSEPGAETDFAKVDRVCRHLLSPSDSTWTLDLGYGRTCTREYARAFFRLGRSRSGVLEAKEIDRESGIRKLDFGSVELTFRESGEIPAASALMRLNREEVVFDADRLQYPLTVRSRLPGDRIELPRGAGTKKVKDLLIDEKVAPSERSLIPVVCDAQGRVIWLAGLKRSNHAWIDGQSEKILYIRIDRALC</sequence>
<dbReference type="Pfam" id="PF01171">
    <property type="entry name" value="ATP_bind_3"/>
    <property type="match status" value="1"/>
</dbReference>
<dbReference type="InterPro" id="IPR012094">
    <property type="entry name" value="tRNA_Ile_lys_synt"/>
</dbReference>
<evidence type="ECO:0000313" key="10">
    <source>
        <dbReference type="EMBL" id="GGH87876.1"/>
    </source>
</evidence>
<dbReference type="Gene3D" id="3.40.50.620">
    <property type="entry name" value="HUPs"/>
    <property type="match status" value="1"/>
</dbReference>
<comment type="similarity">
    <text evidence="8">Belongs to the tRNA(Ile)-lysidine synthase family.</text>
</comment>
<evidence type="ECO:0000256" key="1">
    <source>
        <dbReference type="ARBA" id="ARBA00004496"/>
    </source>
</evidence>